<reference evidence="2 3" key="1">
    <citation type="journal article" date="2008" name="Appl. Environ. Microbiol.">
        <title>Genomic insights into Mn(II) oxidation by the marine alphaproteobacterium Aurantimonas sp. strain SI85-9A1.</title>
        <authorList>
            <person name="Dick G.J."/>
            <person name="Podell S."/>
            <person name="Johnson H.A."/>
            <person name="Rivera-Espinoza Y."/>
            <person name="Bernier-Latmani R."/>
            <person name="McCarthy J.K."/>
            <person name="Torpey J.W."/>
            <person name="Clement B.G."/>
            <person name="Gaasterland T."/>
            <person name="Tebo B.M."/>
        </authorList>
    </citation>
    <scope>NUCLEOTIDE SEQUENCE [LARGE SCALE GENOMIC DNA]</scope>
    <source>
        <strain evidence="2 3">SI85-9A1</strain>
    </source>
</reference>
<dbReference type="EMBL" id="AAPJ01000004">
    <property type="protein sequence ID" value="EAS49709.1"/>
    <property type="molecule type" value="Genomic_DNA"/>
</dbReference>
<accession>Q1YH70</accession>
<evidence type="ECO:0000313" key="3">
    <source>
        <dbReference type="Proteomes" id="UP000000321"/>
    </source>
</evidence>
<keyword evidence="3" id="KW-1185">Reference proteome</keyword>
<comment type="caution">
    <text evidence="2">The sequence shown here is derived from an EMBL/GenBank/DDBJ whole genome shotgun (WGS) entry which is preliminary data.</text>
</comment>
<dbReference type="HOGENOM" id="CLU_099842_0_0_5"/>
<dbReference type="SUPFAM" id="SSF55729">
    <property type="entry name" value="Acyl-CoA N-acyltransferases (Nat)"/>
    <property type="match status" value="1"/>
</dbReference>
<name>Q1YH70_AURMS</name>
<dbReference type="GO" id="GO:0016747">
    <property type="term" value="F:acyltransferase activity, transferring groups other than amino-acyl groups"/>
    <property type="evidence" value="ECO:0007669"/>
    <property type="project" value="InterPro"/>
</dbReference>
<dbReference type="Pfam" id="PF00583">
    <property type="entry name" value="Acetyltransf_1"/>
    <property type="match status" value="1"/>
</dbReference>
<dbReference type="InterPro" id="IPR000182">
    <property type="entry name" value="GNAT_dom"/>
</dbReference>
<proteinExistence type="predicted"/>
<dbReference type="Gene3D" id="3.40.630.30">
    <property type="match status" value="1"/>
</dbReference>
<evidence type="ECO:0000259" key="1">
    <source>
        <dbReference type="PROSITE" id="PS51186"/>
    </source>
</evidence>
<feature type="domain" description="N-acetyltransferase" evidence="1">
    <location>
        <begin position="10"/>
        <end position="171"/>
    </location>
</feature>
<organism evidence="2 3">
    <name type="scientific">Aurantimonas manganoxydans (strain ATCC BAA-1229 / DSM 21871 / SI85-9A1)</name>
    <dbReference type="NCBI Taxonomy" id="287752"/>
    <lineage>
        <taxon>Bacteria</taxon>
        <taxon>Pseudomonadati</taxon>
        <taxon>Pseudomonadota</taxon>
        <taxon>Alphaproteobacteria</taxon>
        <taxon>Hyphomicrobiales</taxon>
        <taxon>Aurantimonadaceae</taxon>
        <taxon>Aurantimonas</taxon>
    </lineage>
</organism>
<dbReference type="InterPro" id="IPR016181">
    <property type="entry name" value="Acyl_CoA_acyltransferase"/>
</dbReference>
<dbReference type="Proteomes" id="UP000000321">
    <property type="component" value="Unassembled WGS sequence"/>
</dbReference>
<dbReference type="PROSITE" id="PS51186">
    <property type="entry name" value="GNAT"/>
    <property type="match status" value="1"/>
</dbReference>
<dbReference type="BioCyc" id="AURANTIMONAS:SI859A1_00368-MONOMER"/>
<dbReference type="AlphaFoldDB" id="Q1YH70"/>
<keyword evidence="2" id="KW-0808">Transferase</keyword>
<evidence type="ECO:0000313" key="2">
    <source>
        <dbReference type="EMBL" id="EAS49709.1"/>
    </source>
</evidence>
<protein>
    <submittedName>
        <fullName evidence="2">Putative GCN5-related N-acetyltransferase</fullName>
    </submittedName>
</protein>
<sequence>MRLTARNDTARWRPMARSDLRAAIALADRIHPGLPEEEAVFTDRLHLCPAGCLVLADPAGIVCGYTLAHPWTEGLPPKLNTLLGTLPTPADRFFIHDVVVAPEMRGQGLAAPGVELLLEQAASYPSAGLVSVYGTGPFWARFGFVDASDTLSAGALADYGSDARFMIRPTKT</sequence>
<gene>
    <name evidence="2" type="ORF">SI859A1_00368</name>
</gene>